<proteinExistence type="predicted"/>
<dbReference type="PANTHER" id="PTHR38593">
    <property type="entry name" value="BLR2558 PROTEIN"/>
    <property type="match status" value="1"/>
</dbReference>
<dbReference type="RefSeq" id="WP_065276569.1">
    <property type="nucleotide sequence ID" value="NZ_MAMO01000023.1"/>
</dbReference>
<sequence>MLKRILGATLMAASLGTASIAADAKPTDPQIAHIAYTAGQIDVTAAEQALKKSKNAEVIAFAKTMERDHKAVNDQALALVKMLKVTPEDNPVSQSLSTQAAKERTTLEALDGAAFDKAYVENEVAYHKSVNDALANILIPSAGNKELKSLLETGLTLFKEHQMHAEHLASKTK</sequence>
<accession>A0A1B8RCX9</accession>
<feature type="signal peptide" evidence="1">
    <location>
        <begin position="1"/>
        <end position="21"/>
    </location>
</feature>
<dbReference type="InterPro" id="IPR025419">
    <property type="entry name" value="DUF4142"/>
</dbReference>
<reference evidence="3" key="2">
    <citation type="journal article" date="2016" name="Front. Microbiol.">
        <title>The Regulatory Protein RosR Affects Rhizobium leguminosarum bv. trifolii Protein Profiles, Cell Surface Properties, and Symbiosis with Clover.</title>
        <authorList>
            <person name="Rachwal K."/>
            <person name="Boguszewska A."/>
            <person name="Kopcinska J."/>
            <person name="Karas M."/>
            <person name="Tchorzewski M."/>
            <person name="Janczarek M."/>
        </authorList>
    </citation>
    <scope>NUCLEOTIDE SEQUENCE</scope>
    <source>
        <strain evidence="3">Rt24.2</strain>
    </source>
</reference>
<evidence type="ECO:0000259" key="2">
    <source>
        <dbReference type="Pfam" id="PF13628"/>
    </source>
</evidence>
<evidence type="ECO:0000256" key="1">
    <source>
        <dbReference type="SAM" id="SignalP"/>
    </source>
</evidence>
<dbReference type="PANTHER" id="PTHR38593:SF1">
    <property type="entry name" value="BLR2558 PROTEIN"/>
    <property type="match status" value="1"/>
</dbReference>
<organism evidence="3">
    <name type="scientific">Rhizobium leguminosarum bv. trifolii</name>
    <dbReference type="NCBI Taxonomy" id="386"/>
    <lineage>
        <taxon>Bacteria</taxon>
        <taxon>Pseudomonadati</taxon>
        <taxon>Pseudomonadota</taxon>
        <taxon>Alphaproteobacteria</taxon>
        <taxon>Hyphomicrobiales</taxon>
        <taxon>Rhizobiaceae</taxon>
        <taxon>Rhizobium/Agrobacterium group</taxon>
        <taxon>Rhizobium</taxon>
    </lineage>
</organism>
<keyword evidence="1" id="KW-0732">Signal</keyword>
<dbReference type="EMBL" id="KX488155">
    <property type="protein sequence ID" value="AOO90519.1"/>
    <property type="molecule type" value="Genomic_DNA"/>
</dbReference>
<feature type="chain" id="PRO_5014536197" evidence="1">
    <location>
        <begin position="22"/>
        <end position="173"/>
    </location>
</feature>
<evidence type="ECO:0000313" key="3">
    <source>
        <dbReference type="EMBL" id="AOO90519.1"/>
    </source>
</evidence>
<dbReference type="Gene3D" id="1.20.1260.10">
    <property type="match status" value="1"/>
</dbReference>
<feature type="domain" description="DUF4142" evidence="2">
    <location>
        <begin position="27"/>
        <end position="168"/>
    </location>
</feature>
<reference evidence="3" key="1">
    <citation type="journal article" date="2015" name="BMC Genomics">
        <title>Transcriptome profiling of a Rhizobium leguminosarum bv. trifolii rosR mutant reveals the role of the transcriptional regulator RosR in motility, synthesis of cell-surface components, and other cellular processes.</title>
        <authorList>
            <person name="Rachwal K."/>
            <person name="Matczynska E."/>
            <person name="Janczarek M."/>
        </authorList>
    </citation>
    <scope>NUCLEOTIDE SEQUENCE</scope>
    <source>
        <strain evidence="3">Rt24.2</strain>
    </source>
</reference>
<name>A0A1B8RCX9_RHILT</name>
<dbReference type="InterPro" id="IPR012347">
    <property type="entry name" value="Ferritin-like"/>
</dbReference>
<protein>
    <submittedName>
        <fullName evidence="3">Membrane protein</fullName>
    </submittedName>
</protein>
<dbReference type="AlphaFoldDB" id="A0A1B8RCX9"/>
<dbReference type="Pfam" id="PF13628">
    <property type="entry name" value="DUF4142"/>
    <property type="match status" value="1"/>
</dbReference>